<dbReference type="OrthoDB" id="8595425at2"/>
<proteinExistence type="predicted"/>
<dbReference type="AlphaFoldDB" id="U4R4I6"/>
<evidence type="ECO:0000259" key="2">
    <source>
        <dbReference type="Pfam" id="PF10400"/>
    </source>
</evidence>
<feature type="domain" description="Transcription regulator PadR C-terminal" evidence="2">
    <location>
        <begin position="90"/>
        <end position="175"/>
    </location>
</feature>
<sequence length="195" mass="22953">MNKLSYGLLSFLSTEPMTGYDLMLKLNQFWRTTHSAIYPLLAELEEKQYVTYTIVGQNSKPDKKVYEITDTGREVLKNWISSPTDEAVRKDEMMLKIYCIQGFDGSTIEKLISEMEEKYQKQLIRYTESLNKLTSGVNNKFDSFKSQGFGSYLLLEKAICDVKLSIKWCKWIREIYSRNQEIDCIHDNFKRFQEN</sequence>
<dbReference type="Pfam" id="PF03551">
    <property type="entry name" value="PadR"/>
    <property type="match status" value="1"/>
</dbReference>
<feature type="domain" description="Transcription regulator PadR N-terminal" evidence="1">
    <location>
        <begin position="8"/>
        <end position="77"/>
    </location>
</feature>
<protein>
    <recommendedName>
        <fullName evidence="5">PadR family transcriptional regulator</fullName>
    </recommendedName>
</protein>
<organism evidence="3 4">
    <name type="scientific">Ruminiclostridium papyrosolvens C7</name>
    <dbReference type="NCBI Taxonomy" id="1330534"/>
    <lineage>
        <taxon>Bacteria</taxon>
        <taxon>Bacillati</taxon>
        <taxon>Bacillota</taxon>
        <taxon>Clostridia</taxon>
        <taxon>Eubacteriales</taxon>
        <taxon>Oscillospiraceae</taxon>
        <taxon>Ruminiclostridium</taxon>
    </lineage>
</organism>
<accession>U4R4I6</accession>
<dbReference type="PATRIC" id="fig|1330534.3.peg.1063"/>
<dbReference type="InterPro" id="IPR018309">
    <property type="entry name" value="Tscrpt_reg_PadR_C"/>
</dbReference>
<dbReference type="Pfam" id="PF10400">
    <property type="entry name" value="Vir_act_alpha_C"/>
    <property type="match status" value="1"/>
</dbReference>
<evidence type="ECO:0000259" key="1">
    <source>
        <dbReference type="Pfam" id="PF03551"/>
    </source>
</evidence>
<dbReference type="PANTHER" id="PTHR43252">
    <property type="entry name" value="TRANSCRIPTIONAL REGULATOR YQJI"/>
    <property type="match status" value="1"/>
</dbReference>
<dbReference type="EMBL" id="ATAY01000020">
    <property type="protein sequence ID" value="EPR13481.1"/>
    <property type="molecule type" value="Genomic_DNA"/>
</dbReference>
<dbReference type="Gene3D" id="1.10.10.10">
    <property type="entry name" value="Winged helix-like DNA-binding domain superfamily/Winged helix DNA-binding domain"/>
    <property type="match status" value="1"/>
</dbReference>
<dbReference type="Proteomes" id="UP000016860">
    <property type="component" value="Unassembled WGS sequence"/>
</dbReference>
<name>U4R4I6_9FIRM</name>
<reference evidence="3 4" key="1">
    <citation type="journal article" date="2013" name="Genome Announc.">
        <title>Draft Genome Sequence of the Cellulolytic Bacterium Clostridium papyrosolvens C7 (ATCC 700395).</title>
        <authorList>
            <person name="Zepeda V."/>
            <person name="Dassa B."/>
            <person name="Borovok I."/>
            <person name="Lamed R."/>
            <person name="Bayer E.A."/>
            <person name="Cate J.H."/>
        </authorList>
    </citation>
    <scope>NUCLEOTIDE SEQUENCE [LARGE SCALE GENOMIC DNA]</scope>
    <source>
        <strain evidence="3 4">C7</strain>
    </source>
</reference>
<comment type="caution">
    <text evidence="3">The sequence shown here is derived from an EMBL/GenBank/DDBJ whole genome shotgun (WGS) entry which is preliminary data.</text>
</comment>
<dbReference type="Gene3D" id="6.10.140.190">
    <property type="match status" value="1"/>
</dbReference>
<dbReference type="InterPro" id="IPR036388">
    <property type="entry name" value="WH-like_DNA-bd_sf"/>
</dbReference>
<dbReference type="InterPro" id="IPR005149">
    <property type="entry name" value="Tscrpt_reg_PadR_N"/>
</dbReference>
<dbReference type="PANTHER" id="PTHR43252:SF4">
    <property type="entry name" value="TRANSCRIPTIONAL REGULATORY PROTEIN"/>
    <property type="match status" value="1"/>
</dbReference>
<evidence type="ECO:0000313" key="4">
    <source>
        <dbReference type="Proteomes" id="UP000016860"/>
    </source>
</evidence>
<dbReference type="RefSeq" id="WP_020814650.1">
    <property type="nucleotide sequence ID" value="NZ_ATAY01000020.1"/>
</dbReference>
<gene>
    <name evidence="3" type="ORF">L323_05300</name>
</gene>
<evidence type="ECO:0000313" key="3">
    <source>
        <dbReference type="EMBL" id="EPR13481.1"/>
    </source>
</evidence>
<dbReference type="SUPFAM" id="SSF46785">
    <property type="entry name" value="Winged helix' DNA-binding domain"/>
    <property type="match status" value="1"/>
</dbReference>
<dbReference type="InterPro" id="IPR036390">
    <property type="entry name" value="WH_DNA-bd_sf"/>
</dbReference>
<evidence type="ECO:0008006" key="5">
    <source>
        <dbReference type="Google" id="ProtNLM"/>
    </source>
</evidence>